<feature type="transmembrane region" description="Helical" evidence="2">
    <location>
        <begin position="168"/>
        <end position="187"/>
    </location>
</feature>
<organism evidence="4 5">
    <name type="scientific">Rhizoctonia solani</name>
    <dbReference type="NCBI Taxonomy" id="456999"/>
    <lineage>
        <taxon>Eukaryota</taxon>
        <taxon>Fungi</taxon>
        <taxon>Dikarya</taxon>
        <taxon>Basidiomycota</taxon>
        <taxon>Agaricomycotina</taxon>
        <taxon>Agaricomycetes</taxon>
        <taxon>Cantharellales</taxon>
        <taxon>Ceratobasidiaceae</taxon>
        <taxon>Rhizoctonia</taxon>
    </lineage>
</organism>
<keyword evidence="2" id="KW-0472">Membrane</keyword>
<name>A0A8H3CXW3_9AGAM</name>
<evidence type="ECO:0000256" key="1">
    <source>
        <dbReference type="SAM" id="MobiDB-lite"/>
    </source>
</evidence>
<dbReference type="AlphaFoldDB" id="A0A8H3CXW3"/>
<feature type="transmembrane region" description="Helical" evidence="2">
    <location>
        <begin position="241"/>
        <end position="259"/>
    </location>
</feature>
<dbReference type="EMBL" id="CAJMXA010003581">
    <property type="protein sequence ID" value="CAE6504487.1"/>
    <property type="molecule type" value="Genomic_DNA"/>
</dbReference>
<evidence type="ECO:0000256" key="2">
    <source>
        <dbReference type="SAM" id="Phobius"/>
    </source>
</evidence>
<feature type="compositionally biased region" description="Low complexity" evidence="1">
    <location>
        <begin position="267"/>
        <end position="282"/>
    </location>
</feature>
<dbReference type="Pfam" id="PF20151">
    <property type="entry name" value="DUF6533"/>
    <property type="match status" value="1"/>
</dbReference>
<feature type="domain" description="DUF6533" evidence="3">
    <location>
        <begin position="25"/>
        <end position="70"/>
    </location>
</feature>
<gene>
    <name evidence="4" type="ORF">RDB_LOCUS117487</name>
</gene>
<comment type="caution">
    <text evidence="4">The sequence shown here is derived from an EMBL/GenBank/DDBJ whole genome shotgun (WGS) entry which is preliminary data.</text>
</comment>
<protein>
    <recommendedName>
        <fullName evidence="3">DUF6533 domain-containing protein</fullName>
    </recommendedName>
</protein>
<keyword evidence="2" id="KW-1133">Transmembrane helix</keyword>
<reference evidence="4" key="1">
    <citation type="submission" date="2021-01" db="EMBL/GenBank/DDBJ databases">
        <authorList>
            <person name="Kaushik A."/>
        </authorList>
    </citation>
    <scope>NUCLEOTIDE SEQUENCE</scope>
    <source>
        <strain evidence="4">AG6-10EEA</strain>
    </source>
</reference>
<feature type="transmembrane region" description="Helical" evidence="2">
    <location>
        <begin position="25"/>
        <end position="42"/>
    </location>
</feature>
<proteinExistence type="predicted"/>
<feature type="transmembrane region" description="Helical" evidence="2">
    <location>
        <begin position="208"/>
        <end position="229"/>
    </location>
</feature>
<evidence type="ECO:0000313" key="5">
    <source>
        <dbReference type="Proteomes" id="UP000663853"/>
    </source>
</evidence>
<feature type="region of interest" description="Disordered" evidence="1">
    <location>
        <begin position="267"/>
        <end position="300"/>
    </location>
</feature>
<feature type="transmembrane region" description="Helical" evidence="2">
    <location>
        <begin position="125"/>
        <end position="148"/>
    </location>
</feature>
<dbReference type="InterPro" id="IPR045340">
    <property type="entry name" value="DUF6533"/>
</dbReference>
<accession>A0A8H3CXW3</accession>
<keyword evidence="2" id="KW-0812">Transmembrane</keyword>
<evidence type="ECO:0000259" key="3">
    <source>
        <dbReference type="Pfam" id="PF20151"/>
    </source>
</evidence>
<feature type="compositionally biased region" description="Polar residues" evidence="1">
    <location>
        <begin position="283"/>
        <end position="296"/>
    </location>
</feature>
<dbReference type="Proteomes" id="UP000663853">
    <property type="component" value="Unassembled WGS sequence"/>
</dbReference>
<feature type="transmembrane region" description="Helical" evidence="2">
    <location>
        <begin position="63"/>
        <end position="80"/>
    </location>
</feature>
<evidence type="ECO:0000313" key="4">
    <source>
        <dbReference type="EMBL" id="CAE6504487.1"/>
    </source>
</evidence>
<sequence length="412" mass="45214">MSAAEIAKLLPPSLLLPAHLSAHKYFFVCTLTVAAWDTLVLSPRTWRLMKTKEWPPLKIIYHILRYVMPIEFTVVAVAFFDTKWPFDRCKTFYLFEPIVTMCLVSLCSVVALIRLHAIFDHSKAVLGGLGMLLILQVGTMAACCAFYRPMPLKEGQGCIAGPTANWVGIYWLAPTIFWSVAFALALARSLQSLKTKPLGPWKLMLRDGLNLYGAIWIVNMVNMLFWFIVTPTDTADTIKTIVTSMAAVLTVTMTLRIILSVRGSLQSGGTYSGTTSSGVSRSHPSNSGALPGSNSGPHIISTRATHPVVNIQTERHHTVSGGGHQRTRSGGGVGTGRQTYTLDEMRARSERDWQDDNASNVSGVDAKAAEIGEYGITEDKSRALASEEDVAGARAQPTVRVMVDREVDERRE</sequence>
<feature type="region of interest" description="Disordered" evidence="1">
    <location>
        <begin position="315"/>
        <end position="337"/>
    </location>
</feature>
<feature type="transmembrane region" description="Helical" evidence="2">
    <location>
        <begin position="92"/>
        <end position="113"/>
    </location>
</feature>
<feature type="compositionally biased region" description="Gly residues" evidence="1">
    <location>
        <begin position="320"/>
        <end position="335"/>
    </location>
</feature>